<proteinExistence type="predicted"/>
<dbReference type="GO" id="GO:0000156">
    <property type="term" value="F:phosphorelay response regulator activity"/>
    <property type="evidence" value="ECO:0007669"/>
    <property type="project" value="InterPro"/>
</dbReference>
<reference evidence="1 2" key="1">
    <citation type="submission" date="2019-09" db="EMBL/GenBank/DDBJ databases">
        <title>Genome sequence of Hymenobacter sp. M3.</title>
        <authorList>
            <person name="Srinivasan S."/>
        </authorList>
    </citation>
    <scope>NUCLEOTIDE SEQUENCE [LARGE SCALE GENOMIC DNA]</scope>
    <source>
        <strain evidence="1 2">M3</strain>
    </source>
</reference>
<dbReference type="PANTHER" id="PTHR37299">
    <property type="entry name" value="TRANSCRIPTIONAL REGULATOR-RELATED"/>
    <property type="match status" value="1"/>
</dbReference>
<gene>
    <name evidence="1" type="ORF">F0P96_04910</name>
</gene>
<dbReference type="InterPro" id="IPR011006">
    <property type="entry name" value="CheY-like_superfamily"/>
</dbReference>
<dbReference type="SUPFAM" id="SSF52172">
    <property type="entry name" value="CheY-like"/>
    <property type="match status" value="1"/>
</dbReference>
<organism evidence="1 2">
    <name type="scientific">Hymenobacter busanensis</name>
    <dbReference type="NCBI Taxonomy" id="2607656"/>
    <lineage>
        <taxon>Bacteria</taxon>
        <taxon>Pseudomonadati</taxon>
        <taxon>Bacteroidota</taxon>
        <taxon>Cytophagia</taxon>
        <taxon>Cytophagales</taxon>
        <taxon>Hymenobacteraceae</taxon>
        <taxon>Hymenobacter</taxon>
    </lineage>
</organism>
<dbReference type="PROSITE" id="PS50110">
    <property type="entry name" value="RESPONSE_REGULATORY"/>
    <property type="match status" value="1"/>
</dbReference>
<dbReference type="Pfam" id="PF00072">
    <property type="entry name" value="Response_reg"/>
    <property type="match status" value="1"/>
</dbReference>
<dbReference type="AlphaFoldDB" id="A0A7L5A2W3"/>
<dbReference type="Pfam" id="PF04397">
    <property type="entry name" value="LytTR"/>
    <property type="match status" value="1"/>
</dbReference>
<comment type="caution">
    <text evidence="1">The sequence shown here is derived from an EMBL/GenBank/DDBJ whole genome shotgun (WGS) entry which is preliminary data.</text>
</comment>
<dbReference type="RefSeq" id="WP_151077715.1">
    <property type="nucleotide sequence ID" value="NZ_CP047647.1"/>
</dbReference>
<protein>
    <submittedName>
        <fullName evidence="1">Response regulator transcription factor</fullName>
    </submittedName>
</protein>
<dbReference type="PANTHER" id="PTHR37299:SF1">
    <property type="entry name" value="STAGE 0 SPORULATION PROTEIN A HOMOLOG"/>
    <property type="match status" value="1"/>
</dbReference>
<dbReference type="SMART" id="SM00850">
    <property type="entry name" value="LytTR"/>
    <property type="match status" value="1"/>
</dbReference>
<dbReference type="InterPro" id="IPR007492">
    <property type="entry name" value="LytTR_DNA-bd_dom"/>
</dbReference>
<keyword evidence="2" id="KW-1185">Reference proteome</keyword>
<dbReference type="Gene3D" id="2.40.50.1020">
    <property type="entry name" value="LytTr DNA-binding domain"/>
    <property type="match status" value="1"/>
</dbReference>
<dbReference type="InterPro" id="IPR046947">
    <property type="entry name" value="LytR-like"/>
</dbReference>
<evidence type="ECO:0000313" key="2">
    <source>
        <dbReference type="Proteomes" id="UP000326380"/>
    </source>
</evidence>
<accession>A0A7L5A2W3</accession>
<name>A0A7L5A2W3_9BACT</name>
<evidence type="ECO:0000313" key="1">
    <source>
        <dbReference type="EMBL" id="KAA9338190.1"/>
    </source>
</evidence>
<dbReference type="Proteomes" id="UP000326380">
    <property type="component" value="Unassembled WGS sequence"/>
</dbReference>
<dbReference type="Gene3D" id="3.40.50.2300">
    <property type="match status" value="1"/>
</dbReference>
<dbReference type="PROSITE" id="PS50930">
    <property type="entry name" value="HTH_LYTTR"/>
    <property type="match status" value="1"/>
</dbReference>
<dbReference type="SMART" id="SM00448">
    <property type="entry name" value="REC"/>
    <property type="match status" value="1"/>
</dbReference>
<dbReference type="InterPro" id="IPR001789">
    <property type="entry name" value="Sig_transdc_resp-reg_receiver"/>
</dbReference>
<sequence>MPTSTPSPLRCVVVDDNEINRLTLEHYISLTDSLELVASLPDARAALNLVRTAEPPIDVLFLDIEMPHLSGLELVPLLPSPAPEVVLVTSHPNFAVDAFELRVADYLVKPVEYGRFLKAVERAGTQRRNVLAALRSPAEPAPSAEGSADTDLFVKVNNKLVRLDFNDVLFIEAMSTYSMLVTERQKHIVYITLKALEERLPFANFRRVHRSYIVNTRRIDSVQDNMLQLGSYEVPIGKSYAEDFMRQLRGL</sequence>
<dbReference type="GO" id="GO:0003677">
    <property type="term" value="F:DNA binding"/>
    <property type="evidence" value="ECO:0007669"/>
    <property type="project" value="InterPro"/>
</dbReference>
<dbReference type="EMBL" id="VTWU01000002">
    <property type="protein sequence ID" value="KAA9338190.1"/>
    <property type="molecule type" value="Genomic_DNA"/>
</dbReference>